<comment type="caution">
    <text evidence="1">The sequence shown here is derived from an EMBL/GenBank/DDBJ whole genome shotgun (WGS) entry which is preliminary data.</text>
</comment>
<proteinExistence type="predicted"/>
<dbReference type="Proteomes" id="UP001215598">
    <property type="component" value="Unassembled WGS sequence"/>
</dbReference>
<keyword evidence="2" id="KW-1185">Reference proteome</keyword>
<evidence type="ECO:0008006" key="3">
    <source>
        <dbReference type="Google" id="ProtNLM"/>
    </source>
</evidence>
<protein>
    <recommendedName>
        <fullName evidence="3">F-box domain-containing protein</fullName>
    </recommendedName>
</protein>
<evidence type="ECO:0000313" key="1">
    <source>
        <dbReference type="EMBL" id="KAJ7779065.1"/>
    </source>
</evidence>
<dbReference type="EMBL" id="JARKIB010000006">
    <property type="protein sequence ID" value="KAJ7779065.1"/>
    <property type="molecule type" value="Genomic_DNA"/>
</dbReference>
<evidence type="ECO:0000313" key="2">
    <source>
        <dbReference type="Proteomes" id="UP001215598"/>
    </source>
</evidence>
<accession>A0AAD7K602</accession>
<name>A0AAD7K602_9AGAR</name>
<dbReference type="SUPFAM" id="SSF52047">
    <property type="entry name" value="RNI-like"/>
    <property type="match status" value="1"/>
</dbReference>
<organism evidence="1 2">
    <name type="scientific">Mycena metata</name>
    <dbReference type="NCBI Taxonomy" id="1033252"/>
    <lineage>
        <taxon>Eukaryota</taxon>
        <taxon>Fungi</taxon>
        <taxon>Dikarya</taxon>
        <taxon>Basidiomycota</taxon>
        <taxon>Agaricomycotina</taxon>
        <taxon>Agaricomycetes</taxon>
        <taxon>Agaricomycetidae</taxon>
        <taxon>Agaricales</taxon>
        <taxon>Marasmiineae</taxon>
        <taxon>Mycenaceae</taxon>
        <taxon>Mycena</taxon>
    </lineage>
</organism>
<sequence>MSNSPLAIQELIDYCIDFLYASPADLKRCALVSRYWTPAAQMHLFKQHVVIGSPGYSYGDSTFLAMARQRCRLLYGVLATSPRLLRFVEELKIHLDTTPPDTLKDFATLEFPSLRRIVVFGNWMPAVEAIIEEFLGRGTLTTISLSGNFSSLSAFTRILARCSASITDVSFCNVRVPTTGILPSVGADSPERRIEIHALDLWWSSGIHEWLNSPHCCFEFSNLKRLRLNENIPLPQWVAFAPSIPRIEYLQFQPQITGVKIDLAPFSQLKTIEALIEFRGDISAALETLSTLTRSNQIETIRFRLTHSSLPDVDSGAAIDKRLTALPIPNLRAVELVYLSSPSTSIAENLPLLNARRLVGVLRTGVAEYN</sequence>
<reference evidence="1" key="1">
    <citation type="submission" date="2023-03" db="EMBL/GenBank/DDBJ databases">
        <title>Massive genome expansion in bonnet fungi (Mycena s.s.) driven by repeated elements and novel gene families across ecological guilds.</title>
        <authorList>
            <consortium name="Lawrence Berkeley National Laboratory"/>
            <person name="Harder C.B."/>
            <person name="Miyauchi S."/>
            <person name="Viragh M."/>
            <person name="Kuo A."/>
            <person name="Thoen E."/>
            <person name="Andreopoulos B."/>
            <person name="Lu D."/>
            <person name="Skrede I."/>
            <person name="Drula E."/>
            <person name="Henrissat B."/>
            <person name="Morin E."/>
            <person name="Kohler A."/>
            <person name="Barry K."/>
            <person name="LaButti K."/>
            <person name="Morin E."/>
            <person name="Salamov A."/>
            <person name="Lipzen A."/>
            <person name="Mereny Z."/>
            <person name="Hegedus B."/>
            <person name="Baldrian P."/>
            <person name="Stursova M."/>
            <person name="Weitz H."/>
            <person name="Taylor A."/>
            <person name="Grigoriev I.V."/>
            <person name="Nagy L.G."/>
            <person name="Martin F."/>
            <person name="Kauserud H."/>
        </authorList>
    </citation>
    <scope>NUCLEOTIDE SEQUENCE</scope>
    <source>
        <strain evidence="1">CBHHK182m</strain>
    </source>
</reference>
<gene>
    <name evidence="1" type="ORF">B0H16DRAFT_1500992</name>
</gene>
<dbReference type="AlphaFoldDB" id="A0AAD7K602"/>